<feature type="compositionally biased region" description="Low complexity" evidence="1">
    <location>
        <begin position="16"/>
        <end position="31"/>
    </location>
</feature>
<evidence type="ECO:0000313" key="4">
    <source>
        <dbReference type="Proteomes" id="UP000326178"/>
    </source>
</evidence>
<feature type="compositionally biased region" description="Basic and acidic residues" evidence="1">
    <location>
        <begin position="205"/>
        <end position="214"/>
    </location>
</feature>
<dbReference type="InterPro" id="IPR005183">
    <property type="entry name" value="DUF305_CopM-like"/>
</dbReference>
<gene>
    <name evidence="3" type="ORF">CP967_29935</name>
</gene>
<protein>
    <submittedName>
        <fullName evidence="3">DUF305 domain-containing protein</fullName>
    </submittedName>
</protein>
<feature type="region of interest" description="Disordered" evidence="1">
    <location>
        <begin position="110"/>
        <end position="166"/>
    </location>
</feature>
<evidence type="ECO:0000256" key="1">
    <source>
        <dbReference type="SAM" id="MobiDB-lite"/>
    </source>
</evidence>
<organism evidence="3 4">
    <name type="scientific">Streptomyces nitrosporeus</name>
    <dbReference type="NCBI Taxonomy" id="28894"/>
    <lineage>
        <taxon>Bacteria</taxon>
        <taxon>Bacillati</taxon>
        <taxon>Actinomycetota</taxon>
        <taxon>Actinomycetes</taxon>
        <taxon>Kitasatosporales</taxon>
        <taxon>Streptomycetaceae</taxon>
        <taxon>Streptomyces</taxon>
    </lineage>
</organism>
<proteinExistence type="predicted"/>
<feature type="domain" description="DUF305" evidence="2">
    <location>
        <begin position="70"/>
        <end position="133"/>
    </location>
</feature>
<dbReference type="InterPro" id="IPR012347">
    <property type="entry name" value="Ferritin-like"/>
</dbReference>
<sequence>MGRPTRHLPDRRRPGRNGAAPPWARPSSAVPSRRRQGGVRRGREARGRDQGGAGPGDGAPSAWPVSWGEGVPSEGAADHPAHGMGGMMAAEDVDGLGKASGKAFGTAFTQMRTGHHKGAVEMAKREKADGAPPAPRRRRVPPSPPGRPGPPGRTASSARADPPAIRAVRAGLRVRPCRVPFLSSLSSSSRNTPGGYMVSGVDLAEADHSGRTRG</sequence>
<dbReference type="OrthoDB" id="26872at2"/>
<dbReference type="Pfam" id="PF03713">
    <property type="entry name" value="DUF305"/>
    <property type="match status" value="1"/>
</dbReference>
<dbReference type="AlphaFoldDB" id="A0A5J6FGD2"/>
<dbReference type="Proteomes" id="UP000326178">
    <property type="component" value="Chromosome"/>
</dbReference>
<feature type="compositionally biased region" description="Pro residues" evidence="1">
    <location>
        <begin position="141"/>
        <end position="151"/>
    </location>
</feature>
<dbReference type="Gene3D" id="1.20.1260.10">
    <property type="match status" value="1"/>
</dbReference>
<evidence type="ECO:0000313" key="3">
    <source>
        <dbReference type="EMBL" id="QEU75639.1"/>
    </source>
</evidence>
<feature type="compositionally biased region" description="Basic and acidic residues" evidence="1">
    <location>
        <begin position="118"/>
        <end position="129"/>
    </location>
</feature>
<evidence type="ECO:0000259" key="2">
    <source>
        <dbReference type="Pfam" id="PF03713"/>
    </source>
</evidence>
<accession>A0A5J6FGD2</accession>
<dbReference type="RefSeq" id="WP_150490948.1">
    <property type="nucleotide sequence ID" value="NZ_BMUV01000003.1"/>
</dbReference>
<dbReference type="KEGG" id="snk:CP967_29935"/>
<reference evidence="3 4" key="1">
    <citation type="submission" date="2017-09" db="EMBL/GenBank/DDBJ databases">
        <authorList>
            <person name="Lee N."/>
            <person name="Cho B.-K."/>
        </authorList>
    </citation>
    <scope>NUCLEOTIDE SEQUENCE [LARGE SCALE GENOMIC DNA]</scope>
    <source>
        <strain evidence="3 4">ATCC 12769</strain>
    </source>
</reference>
<keyword evidence="4" id="KW-1185">Reference proteome</keyword>
<feature type="region of interest" description="Disordered" evidence="1">
    <location>
        <begin position="181"/>
        <end position="214"/>
    </location>
</feature>
<dbReference type="EMBL" id="CP023702">
    <property type="protein sequence ID" value="QEU75639.1"/>
    <property type="molecule type" value="Genomic_DNA"/>
</dbReference>
<name>A0A5J6FGD2_9ACTN</name>
<feature type="region of interest" description="Disordered" evidence="1">
    <location>
        <begin position="1"/>
        <end position="88"/>
    </location>
</feature>